<name>A0AA42WHX0_9BURK</name>
<proteinExistence type="predicted"/>
<dbReference type="RefSeq" id="WP_280029548.1">
    <property type="nucleotide sequence ID" value="NZ_JAOCKG010000019.1"/>
</dbReference>
<dbReference type="AlphaFoldDB" id="A0AA42WHX0"/>
<dbReference type="EMBL" id="JAOCKG010000019">
    <property type="protein sequence ID" value="MDH2054172.1"/>
    <property type="molecule type" value="Genomic_DNA"/>
</dbReference>
<dbReference type="Proteomes" id="UP001161276">
    <property type="component" value="Unassembled WGS sequence"/>
</dbReference>
<dbReference type="Gene3D" id="3.40.50.300">
    <property type="entry name" value="P-loop containing nucleotide triphosphate hydrolases"/>
    <property type="match status" value="2"/>
</dbReference>
<evidence type="ECO:0000259" key="6">
    <source>
        <dbReference type="PROSITE" id="PS50893"/>
    </source>
</evidence>
<dbReference type="GO" id="GO:0016887">
    <property type="term" value="F:ATP hydrolysis activity"/>
    <property type="evidence" value="ECO:0007669"/>
    <property type="project" value="InterPro"/>
</dbReference>
<evidence type="ECO:0000313" key="7">
    <source>
        <dbReference type="EMBL" id="MDH2054172.1"/>
    </source>
</evidence>
<dbReference type="Pfam" id="PF00005">
    <property type="entry name" value="ABC_tran"/>
    <property type="match status" value="2"/>
</dbReference>
<keyword evidence="1" id="KW-0472">Membrane</keyword>
<reference evidence="7" key="1">
    <citation type="submission" date="2022-09" db="EMBL/GenBank/DDBJ databases">
        <title>Intensive care unit water sources are persistently colonized with multi-drug resistant bacteria and are the site of extensive horizontal gene transfer of antibiotic resistance genes.</title>
        <authorList>
            <person name="Diorio-Toth L."/>
        </authorList>
    </citation>
    <scope>NUCLEOTIDE SEQUENCE</scope>
    <source>
        <strain evidence="7">GD03676</strain>
    </source>
</reference>
<keyword evidence="3" id="KW-0547">Nucleotide-binding</keyword>
<evidence type="ECO:0000313" key="8">
    <source>
        <dbReference type="Proteomes" id="UP001161276"/>
    </source>
</evidence>
<dbReference type="InterPro" id="IPR027417">
    <property type="entry name" value="P-loop_NTPase"/>
</dbReference>
<dbReference type="InterPro" id="IPR003439">
    <property type="entry name" value="ABC_transporter-like_ATP-bd"/>
</dbReference>
<dbReference type="PANTHER" id="PTHR19211:SF6">
    <property type="entry name" value="BLL7188 PROTEIN"/>
    <property type="match status" value="1"/>
</dbReference>
<evidence type="ECO:0000256" key="1">
    <source>
        <dbReference type="ARBA" id="ARBA00022475"/>
    </source>
</evidence>
<dbReference type="PROSITE" id="PS50893">
    <property type="entry name" value="ABC_TRANSPORTER_2"/>
    <property type="match status" value="1"/>
</dbReference>
<feature type="compositionally biased region" description="Polar residues" evidence="5">
    <location>
        <begin position="1"/>
        <end position="21"/>
    </location>
</feature>
<accession>A0AA42WHX0</accession>
<dbReference type="GO" id="GO:0005524">
    <property type="term" value="F:ATP binding"/>
    <property type="evidence" value="ECO:0007669"/>
    <property type="project" value="UniProtKB-KW"/>
</dbReference>
<keyword evidence="2" id="KW-0677">Repeat</keyword>
<feature type="region of interest" description="Disordered" evidence="5">
    <location>
        <begin position="1"/>
        <end position="30"/>
    </location>
</feature>
<evidence type="ECO:0000256" key="2">
    <source>
        <dbReference type="ARBA" id="ARBA00022737"/>
    </source>
</evidence>
<comment type="caution">
    <text evidence="7">The sequence shown here is derived from an EMBL/GenBank/DDBJ whole genome shotgun (WGS) entry which is preliminary data.</text>
</comment>
<protein>
    <submittedName>
        <fullName evidence="7">ATP-binding cassette domain-containing protein</fullName>
    </submittedName>
</protein>
<organism evidence="7 8">
    <name type="scientific">Achromobacter marplatensis</name>
    <dbReference type="NCBI Taxonomy" id="470868"/>
    <lineage>
        <taxon>Bacteria</taxon>
        <taxon>Pseudomonadati</taxon>
        <taxon>Pseudomonadota</taxon>
        <taxon>Betaproteobacteria</taxon>
        <taxon>Burkholderiales</taxon>
        <taxon>Alcaligenaceae</taxon>
        <taxon>Achromobacter</taxon>
    </lineage>
</organism>
<dbReference type="SUPFAM" id="SSF52540">
    <property type="entry name" value="P-loop containing nucleoside triphosphate hydrolases"/>
    <property type="match status" value="2"/>
</dbReference>
<dbReference type="InterPro" id="IPR050611">
    <property type="entry name" value="ABCF"/>
</dbReference>
<feature type="region of interest" description="Disordered" evidence="5">
    <location>
        <begin position="282"/>
        <end position="304"/>
    </location>
</feature>
<evidence type="ECO:0000256" key="3">
    <source>
        <dbReference type="ARBA" id="ARBA00022741"/>
    </source>
</evidence>
<feature type="domain" description="ABC transporter" evidence="6">
    <location>
        <begin position="31"/>
        <end position="263"/>
    </location>
</feature>
<keyword evidence="1" id="KW-1003">Cell membrane</keyword>
<gene>
    <name evidence="7" type="ORF">N5K24_27475</name>
</gene>
<keyword evidence="4 7" id="KW-0067">ATP-binding</keyword>
<sequence>MAQSLHAPSQAHSPNSPTSANPQPPAASPFLSLHHLSHALPDGRVLLDDISYDFATARHGLIGRNGVGKSLLLRLLHGEFPPQSGRIVRHGQIAYVPQTLPRETGVTLADVAGIAAMLRALSNLECGSARQEDFDLADGHWLIREEWARMLTDAGLPAWAPEHPASAASGGELTRVALAGALLHAPDGLLLDEPSNHLDARARGWLMERIAAFRGGLIVVSHDRALLDAMSHIVQLAHGTLAGHAGNYSAWREQHDRQAAAAEAALAHARHERDAGLRALRQQHDAQQQRNARHARQARDTNQAPILLGMKKANAEGHAGRERLRREQARASLDQAVNAAVARVAPSSDVALALPQTAVPTGRRVLHLEDAIAPYPEDARAVSLTLSGPFRLAVQGPNGCGKSTLLAMLAGELAPQRGVCDVRLPTARLDQRASGLPQDRSLLQTLDALGAALPEGELRSRLALLGLAAAQVQAPSATLSGGERIKAALACALWRQQPAQLLLLDEPTNHLDLASAQALEDALADYPGAMAVVSHDAAFLEAIAPTHTLTWTPAGWRLTERD</sequence>
<dbReference type="SMART" id="SM00382">
    <property type="entry name" value="AAA"/>
    <property type="match status" value="2"/>
</dbReference>
<dbReference type="CDD" id="cd03221">
    <property type="entry name" value="ABCF_EF-3"/>
    <property type="match status" value="2"/>
</dbReference>
<evidence type="ECO:0000256" key="4">
    <source>
        <dbReference type="ARBA" id="ARBA00022840"/>
    </source>
</evidence>
<dbReference type="PANTHER" id="PTHR19211">
    <property type="entry name" value="ATP-BINDING TRANSPORT PROTEIN-RELATED"/>
    <property type="match status" value="1"/>
</dbReference>
<dbReference type="InterPro" id="IPR003593">
    <property type="entry name" value="AAA+_ATPase"/>
</dbReference>
<evidence type="ECO:0000256" key="5">
    <source>
        <dbReference type="SAM" id="MobiDB-lite"/>
    </source>
</evidence>